<keyword evidence="8" id="KW-1185">Reference proteome</keyword>
<evidence type="ECO:0000256" key="3">
    <source>
        <dbReference type="ARBA" id="ARBA00022692"/>
    </source>
</evidence>
<keyword evidence="2" id="KW-0997">Cell inner membrane</keyword>
<comment type="caution">
    <text evidence="7">The sequence shown here is derived from an EMBL/GenBank/DDBJ whole genome shotgun (WGS) entry which is preliminary data.</text>
</comment>
<evidence type="ECO:0000256" key="4">
    <source>
        <dbReference type="ARBA" id="ARBA00022989"/>
    </source>
</evidence>
<dbReference type="InterPro" id="IPR026265">
    <property type="entry name" value="LptC"/>
</dbReference>
<keyword evidence="3" id="KW-0812">Transmembrane</keyword>
<evidence type="ECO:0000256" key="1">
    <source>
        <dbReference type="ARBA" id="ARBA00022475"/>
    </source>
</evidence>
<keyword evidence="6" id="KW-0732">Signal</keyword>
<protein>
    <recommendedName>
        <fullName evidence="9">LPS export ABC transporter protein LptC</fullName>
    </recommendedName>
</protein>
<dbReference type="InterPro" id="IPR052363">
    <property type="entry name" value="LPS_export_LptC"/>
</dbReference>
<dbReference type="Proteomes" id="UP001501844">
    <property type="component" value="Unassembled WGS sequence"/>
</dbReference>
<gene>
    <name evidence="7" type="ORF">GCM10023183_25610</name>
</gene>
<keyword evidence="5" id="KW-0472">Membrane</keyword>
<sequence length="177" mass="19988">MKAYSVYVLALLSLMMGAACSGSGDEAVKVVQYKGPEAETKDLVTIYSDSAKTVLKMTSPLEQKMQNGDILYPKGLYITFYEDGKPSSMVSSKYGKYDQSKDQYFVRNDVVVKNITKNEQLNTEELYWDKKKRIIFTEKFVRITSAKEVATGHGLTANEDFSDYQIKNFSGSFTLQQ</sequence>
<dbReference type="EMBL" id="BAABGX010000002">
    <property type="protein sequence ID" value="GAA4308784.1"/>
    <property type="molecule type" value="Genomic_DNA"/>
</dbReference>
<evidence type="ECO:0008006" key="9">
    <source>
        <dbReference type="Google" id="ProtNLM"/>
    </source>
</evidence>
<evidence type="ECO:0000256" key="2">
    <source>
        <dbReference type="ARBA" id="ARBA00022519"/>
    </source>
</evidence>
<name>A0ABP8FQM6_9BACT</name>
<dbReference type="PANTHER" id="PTHR37481">
    <property type="entry name" value="LIPOPOLYSACCHARIDE EXPORT SYSTEM PROTEIN LPTC"/>
    <property type="match status" value="1"/>
</dbReference>
<evidence type="ECO:0000256" key="6">
    <source>
        <dbReference type="SAM" id="SignalP"/>
    </source>
</evidence>
<organism evidence="7 8">
    <name type="scientific">Nibribacter koreensis</name>
    <dbReference type="NCBI Taxonomy" id="1084519"/>
    <lineage>
        <taxon>Bacteria</taxon>
        <taxon>Pseudomonadati</taxon>
        <taxon>Bacteroidota</taxon>
        <taxon>Cytophagia</taxon>
        <taxon>Cytophagales</taxon>
        <taxon>Hymenobacteraceae</taxon>
        <taxon>Nibribacter</taxon>
    </lineage>
</organism>
<dbReference type="Pfam" id="PF06835">
    <property type="entry name" value="LptC"/>
    <property type="match status" value="1"/>
</dbReference>
<feature type="chain" id="PRO_5045360421" description="LPS export ABC transporter protein LptC" evidence="6">
    <location>
        <begin position="22"/>
        <end position="177"/>
    </location>
</feature>
<evidence type="ECO:0000313" key="7">
    <source>
        <dbReference type="EMBL" id="GAA4308784.1"/>
    </source>
</evidence>
<keyword evidence="1" id="KW-1003">Cell membrane</keyword>
<dbReference type="NCBIfam" id="TIGR04409">
    <property type="entry name" value="LptC_YrbK"/>
    <property type="match status" value="1"/>
</dbReference>
<dbReference type="PANTHER" id="PTHR37481:SF1">
    <property type="entry name" value="LIPOPOLYSACCHARIDE EXPORT SYSTEM PROTEIN LPTC"/>
    <property type="match status" value="1"/>
</dbReference>
<feature type="signal peptide" evidence="6">
    <location>
        <begin position="1"/>
        <end position="21"/>
    </location>
</feature>
<evidence type="ECO:0000313" key="8">
    <source>
        <dbReference type="Proteomes" id="UP001501844"/>
    </source>
</evidence>
<keyword evidence="4" id="KW-1133">Transmembrane helix</keyword>
<dbReference type="Gene3D" id="2.60.450.10">
    <property type="entry name" value="Lipopolysaccharide (LPS) transport protein A like domain"/>
    <property type="match status" value="1"/>
</dbReference>
<reference evidence="8" key="1">
    <citation type="journal article" date="2019" name="Int. J. Syst. Evol. Microbiol.">
        <title>The Global Catalogue of Microorganisms (GCM) 10K type strain sequencing project: providing services to taxonomists for standard genome sequencing and annotation.</title>
        <authorList>
            <consortium name="The Broad Institute Genomics Platform"/>
            <consortium name="The Broad Institute Genome Sequencing Center for Infectious Disease"/>
            <person name="Wu L."/>
            <person name="Ma J."/>
        </authorList>
    </citation>
    <scope>NUCLEOTIDE SEQUENCE [LARGE SCALE GENOMIC DNA]</scope>
    <source>
        <strain evidence="8">JCM 17917</strain>
    </source>
</reference>
<dbReference type="RefSeq" id="WP_345166748.1">
    <property type="nucleotide sequence ID" value="NZ_BAABGX010000002.1"/>
</dbReference>
<proteinExistence type="predicted"/>
<accession>A0ABP8FQM6</accession>
<dbReference type="InterPro" id="IPR010664">
    <property type="entry name" value="LipoPS_assembly_LptC-rel"/>
</dbReference>
<dbReference type="PROSITE" id="PS51257">
    <property type="entry name" value="PROKAR_LIPOPROTEIN"/>
    <property type="match status" value="1"/>
</dbReference>
<evidence type="ECO:0000256" key="5">
    <source>
        <dbReference type="ARBA" id="ARBA00023136"/>
    </source>
</evidence>